<dbReference type="InterPro" id="IPR008571">
    <property type="entry name" value="HerA-like"/>
</dbReference>
<dbReference type="InterPro" id="IPR027417">
    <property type="entry name" value="P-loop_NTPase"/>
</dbReference>
<protein>
    <submittedName>
        <fullName evidence="3">ATP-binding protein</fullName>
    </submittedName>
</protein>
<keyword evidence="1 3" id="KW-0067">ATP-binding</keyword>
<keyword evidence="1" id="KW-0547">Nucleotide-binding</keyword>
<dbReference type="InterPro" id="IPR002789">
    <property type="entry name" value="HerA_central"/>
</dbReference>
<dbReference type="PANTHER" id="PTHR42957:SF1">
    <property type="entry name" value="HELICASE MJ1565-RELATED"/>
    <property type="match status" value="1"/>
</dbReference>
<dbReference type="SMART" id="SM00382">
    <property type="entry name" value="AAA"/>
    <property type="match status" value="1"/>
</dbReference>
<dbReference type="OrthoDB" id="9806951at2"/>
<proteinExistence type="predicted"/>
<dbReference type="GO" id="GO:0003677">
    <property type="term" value="F:DNA binding"/>
    <property type="evidence" value="ECO:0007669"/>
    <property type="project" value="InterPro"/>
</dbReference>
<evidence type="ECO:0000313" key="3">
    <source>
        <dbReference type="EMBL" id="RDV83248.1"/>
    </source>
</evidence>
<dbReference type="InterPro" id="IPR003593">
    <property type="entry name" value="AAA+_ATPase"/>
</dbReference>
<dbReference type="Proteomes" id="UP000256329">
    <property type="component" value="Unassembled WGS sequence"/>
</dbReference>
<dbReference type="PANTHER" id="PTHR42957">
    <property type="entry name" value="HELICASE MJ1565-RELATED"/>
    <property type="match status" value="1"/>
</dbReference>
<reference evidence="3 4" key="1">
    <citation type="submission" date="2018-08" db="EMBL/GenBank/DDBJ databases">
        <title>Form III RuBisCO-mediated autotrophy in Thermodesulfobium bacteria.</title>
        <authorList>
            <person name="Toshchakov S.V."/>
            <person name="Kublanov I.V."/>
            <person name="Frolov E."/>
            <person name="Bonch-Osmolovskaya E.A."/>
            <person name="Tourova T.P."/>
            <person name="Chernych N.A."/>
            <person name="Lebedinsky A.V."/>
        </authorList>
    </citation>
    <scope>NUCLEOTIDE SEQUENCE [LARGE SCALE GENOMIC DNA]</scope>
    <source>
        <strain evidence="3 4">SR</strain>
    </source>
</reference>
<feature type="binding site" evidence="1">
    <location>
        <begin position="181"/>
        <end position="188"/>
    </location>
    <ligand>
        <name>ATP</name>
        <dbReference type="ChEBI" id="CHEBI:30616"/>
    </ligand>
</feature>
<comment type="caution">
    <text evidence="3">The sequence shown here is derived from an EMBL/GenBank/DDBJ whole genome shotgun (WGS) entry which is preliminary data.</text>
</comment>
<gene>
    <name evidence="3" type="ORF">DXX99_05920</name>
</gene>
<accession>A0A3D8P397</accession>
<dbReference type="PROSITE" id="PS50901">
    <property type="entry name" value="FTSK"/>
    <property type="match status" value="1"/>
</dbReference>
<dbReference type="AlphaFoldDB" id="A0A3D8P397"/>
<organism evidence="3 4">
    <name type="scientific">Ammonifex thiophilus</name>
    <dbReference type="NCBI Taxonomy" id="444093"/>
    <lineage>
        <taxon>Bacteria</taxon>
        <taxon>Bacillati</taxon>
        <taxon>Bacillota</taxon>
        <taxon>Clostridia</taxon>
        <taxon>Thermoanaerobacterales</taxon>
        <taxon>Thermoanaerobacteraceae</taxon>
        <taxon>Ammonifex</taxon>
    </lineage>
</organism>
<dbReference type="Gene3D" id="3.40.50.300">
    <property type="entry name" value="P-loop containing nucleotide triphosphate hydrolases"/>
    <property type="match status" value="2"/>
</dbReference>
<dbReference type="EMBL" id="QSLN01000006">
    <property type="protein sequence ID" value="RDV83248.1"/>
    <property type="molecule type" value="Genomic_DNA"/>
</dbReference>
<keyword evidence="4" id="KW-1185">Reference proteome</keyword>
<evidence type="ECO:0000313" key="4">
    <source>
        <dbReference type="Proteomes" id="UP000256329"/>
    </source>
</evidence>
<name>A0A3D8P397_9THEO</name>
<dbReference type="InterPro" id="IPR002543">
    <property type="entry name" value="FtsK_dom"/>
</dbReference>
<dbReference type="Pfam" id="PF01935">
    <property type="entry name" value="DUF87"/>
    <property type="match status" value="1"/>
</dbReference>
<sequence>MRLVGITSQVEGKVATRERPFRVNEYLVVEGNPGGVLVEVVGTYAVNPLLPEAAHAAHPGLIDEATLGTLQALGYDPAHETFYLAEVRVVEELSHPLEVGAKVRPATFEEVRPHLLPEDWQKAGALLGVVRGTEEFELPEELKELVFRYLPGEDRAELMPGVPFFLPWSKFSQYPHVGIFGGSGSGKSFALRVLLEELMYQEIPTLVFDPHFELSFDEPLVFAEPFLSRQKELASRALVFQLGQDADVRFEDLDRGELVTLLKAAMEGWTEQMDHAASVLWQVGDSLETYRTRLNYLIEGLTFSRRFEQDLKKLEEGKDPAEERFPDDPLRQAEYRDKLKVYQDFRDAGIGESTAQAVQRRLNYLHRIGLFGSRGTAGIEEALQQGKVCIVRGESRKLILFAAYALRRLFRRRRDYRDGKQYGVKAFPYFPPFFVVTDEAHVLVPKVTGERDFAPARSIIREIAQEGRKYGVFLILATQRPSLLDDTVNAQLNTKLILRTVRAQDLDVIKRETDLGPGEIARLPYLSSGNAFVSSAIVQRTVPITVRASWTRSPHAEDPFTEWREYRQKQGEDLWPVVREFIERRGGYIREMDLTQCLQECERRLHRRVSEAELRQALKRWSETGKLKATTSLAFGGYRWTLA</sequence>
<evidence type="ECO:0000256" key="1">
    <source>
        <dbReference type="PROSITE-ProRule" id="PRU00289"/>
    </source>
</evidence>
<feature type="domain" description="FtsK" evidence="2">
    <location>
        <begin position="161"/>
        <end position="507"/>
    </location>
</feature>
<dbReference type="RefSeq" id="WP_115792577.1">
    <property type="nucleotide sequence ID" value="NZ_QSLN01000006.1"/>
</dbReference>
<dbReference type="GO" id="GO:0005524">
    <property type="term" value="F:ATP binding"/>
    <property type="evidence" value="ECO:0007669"/>
    <property type="project" value="UniProtKB-UniRule"/>
</dbReference>
<dbReference type="SUPFAM" id="SSF52540">
    <property type="entry name" value="P-loop containing nucleoside triphosphate hydrolases"/>
    <property type="match status" value="1"/>
</dbReference>
<evidence type="ECO:0000259" key="2">
    <source>
        <dbReference type="PROSITE" id="PS50901"/>
    </source>
</evidence>